<evidence type="ECO:0000313" key="2">
    <source>
        <dbReference type="Proteomes" id="UP001405405"/>
    </source>
</evidence>
<dbReference type="EMBL" id="JAYFSJ010000016">
    <property type="protein sequence ID" value="MEN7433005.1"/>
    <property type="molecule type" value="Genomic_DNA"/>
</dbReference>
<evidence type="ECO:0000313" key="1">
    <source>
        <dbReference type="EMBL" id="MEN7433005.1"/>
    </source>
</evidence>
<reference evidence="1 2" key="1">
    <citation type="submission" date="2023-12" db="EMBL/GenBank/DDBJ databases">
        <title>Chromobacterium sp. strain TRC.1.1.SA producing antimicrobial pigment.</title>
        <authorList>
            <person name="Verma N."/>
            <person name="Choksket S."/>
            <person name="Pinnaka A.K."/>
            <person name="Korpole S."/>
        </authorList>
    </citation>
    <scope>NUCLEOTIDE SEQUENCE [LARGE SCALE GENOMIC DNA]</scope>
    <source>
        <strain evidence="1 2">TRC1.1.SA</strain>
    </source>
</reference>
<dbReference type="Proteomes" id="UP001405405">
    <property type="component" value="Unassembled WGS sequence"/>
</dbReference>
<accession>A0ABV0CPB2</accession>
<name>A0ABV0CPB2_9NEIS</name>
<keyword evidence="2" id="KW-1185">Reference proteome</keyword>
<sequence length="204" mass="23619">MNNHDDDYYFISYKSTEDRPVLAADEDTATMPYTSAKLPFGGRTLKFFNGALNKKNKHLFKKDPPDILFYGSDIAVNDDVYEKLSSMDILNLAIHPAIYVDHNDIWHENYWFLTFTEKFDCWDRDKSFYAPDPLTGFGDIRYEVISYHLNSNLLDQTNINERKLFKMGATTEGWILVHKSLAGLFNRTGVELVPVKDFGTTFFP</sequence>
<organism evidence="1 2">
    <name type="scientific">Chromobacterium indicum</name>
    <dbReference type="NCBI Taxonomy" id="3110228"/>
    <lineage>
        <taxon>Bacteria</taxon>
        <taxon>Pseudomonadati</taxon>
        <taxon>Pseudomonadota</taxon>
        <taxon>Betaproteobacteria</taxon>
        <taxon>Neisseriales</taxon>
        <taxon>Chromobacteriaceae</taxon>
        <taxon>Chromobacterium</taxon>
    </lineage>
</organism>
<protein>
    <submittedName>
        <fullName evidence="1">Uncharacterized protein</fullName>
    </submittedName>
</protein>
<proteinExistence type="predicted"/>
<dbReference type="RefSeq" id="WP_346790231.1">
    <property type="nucleotide sequence ID" value="NZ_JAYFSJ010000016.1"/>
</dbReference>
<gene>
    <name evidence="1" type="ORF">VA599_19860</name>
</gene>
<comment type="caution">
    <text evidence="1">The sequence shown here is derived from an EMBL/GenBank/DDBJ whole genome shotgun (WGS) entry which is preliminary data.</text>
</comment>